<dbReference type="AlphaFoldDB" id="A0A0M0JRL3"/>
<dbReference type="InterPro" id="IPR029052">
    <property type="entry name" value="Metallo-depent_PP-like"/>
</dbReference>
<dbReference type="Pfam" id="PF00149">
    <property type="entry name" value="Metallophos"/>
    <property type="match status" value="1"/>
</dbReference>
<gene>
    <name evidence="2" type="ORF">Ctob_012324</name>
</gene>
<dbReference type="Gene3D" id="3.60.21.10">
    <property type="match status" value="1"/>
</dbReference>
<evidence type="ECO:0000313" key="2">
    <source>
        <dbReference type="EMBL" id="KOO28927.1"/>
    </source>
</evidence>
<feature type="domain" description="Calcineurin-like phosphoesterase" evidence="1">
    <location>
        <begin position="33"/>
        <end position="235"/>
    </location>
</feature>
<accession>A0A0M0JRL3</accession>
<dbReference type="GO" id="GO:0016787">
    <property type="term" value="F:hydrolase activity"/>
    <property type="evidence" value="ECO:0007669"/>
    <property type="project" value="InterPro"/>
</dbReference>
<keyword evidence="3" id="KW-1185">Reference proteome</keyword>
<dbReference type="Proteomes" id="UP000037460">
    <property type="component" value="Unassembled WGS sequence"/>
</dbReference>
<reference evidence="3" key="1">
    <citation type="journal article" date="2015" name="PLoS Genet.">
        <title>Genome Sequence and Transcriptome Analyses of Chrysochromulina tobin: Metabolic Tools for Enhanced Algal Fitness in the Prominent Order Prymnesiales (Haptophyceae).</title>
        <authorList>
            <person name="Hovde B.T."/>
            <person name="Deodato C.R."/>
            <person name="Hunsperger H.M."/>
            <person name="Ryken S.A."/>
            <person name="Yost W."/>
            <person name="Jha R.K."/>
            <person name="Patterson J."/>
            <person name="Monnat R.J. Jr."/>
            <person name="Barlow S.B."/>
            <person name="Starkenburg S.R."/>
            <person name="Cattolico R.A."/>
        </authorList>
    </citation>
    <scope>NUCLEOTIDE SEQUENCE</scope>
    <source>
        <strain evidence="3">CCMP291</strain>
    </source>
</reference>
<proteinExistence type="predicted"/>
<protein>
    <recommendedName>
        <fullName evidence="1">Calcineurin-like phosphoesterase domain-containing protein</fullName>
    </recommendedName>
</protein>
<sequence length="303" mass="32788">MFSCQNEHSVPSTCELISADPPVDIHASHYYSKAAANATVYFFVGDTQAHSFDGSPSAADNAKAVNLTLTRMMSDALKRFGGSAANIVWTAGNNDGPHDAIFKKQDAATKAWANALLAANVVTDDLGVKYTSTVSETEVFSQTDVFKLVGFYMKALPALTNRSYAIVLNTNLGGDNPAQQSYLEQSLDWVHRTHGDAGIVYVLGHHPEVMSVGTDVVPEAYRPMVKGVFCGHNHDAKSTSSKLFTNVGGLTYDSQPKPHNFLIAQVDADHPEVRVDVSHAGINGVHYYTPGDNRKVTDVTLWN</sequence>
<organism evidence="2 3">
    <name type="scientific">Chrysochromulina tobinii</name>
    <dbReference type="NCBI Taxonomy" id="1460289"/>
    <lineage>
        <taxon>Eukaryota</taxon>
        <taxon>Haptista</taxon>
        <taxon>Haptophyta</taxon>
        <taxon>Prymnesiophyceae</taxon>
        <taxon>Prymnesiales</taxon>
        <taxon>Chrysochromulinaceae</taxon>
        <taxon>Chrysochromulina</taxon>
    </lineage>
</organism>
<evidence type="ECO:0000259" key="1">
    <source>
        <dbReference type="Pfam" id="PF00149"/>
    </source>
</evidence>
<dbReference type="SUPFAM" id="SSF56300">
    <property type="entry name" value="Metallo-dependent phosphatases"/>
    <property type="match status" value="1"/>
</dbReference>
<evidence type="ECO:0000313" key="3">
    <source>
        <dbReference type="Proteomes" id="UP000037460"/>
    </source>
</evidence>
<comment type="caution">
    <text evidence="2">The sequence shown here is derived from an EMBL/GenBank/DDBJ whole genome shotgun (WGS) entry which is preliminary data.</text>
</comment>
<dbReference type="InterPro" id="IPR004843">
    <property type="entry name" value="Calcineurin-like_PHP"/>
</dbReference>
<dbReference type="EMBL" id="JWZX01002491">
    <property type="protein sequence ID" value="KOO28927.1"/>
    <property type="molecule type" value="Genomic_DNA"/>
</dbReference>
<name>A0A0M0JRL3_9EUKA</name>